<dbReference type="EMBL" id="KN834779">
    <property type="protein sequence ID" value="KIK59462.1"/>
    <property type="molecule type" value="Genomic_DNA"/>
</dbReference>
<gene>
    <name evidence="2" type="ORF">GYMLUDRAFT_245148</name>
</gene>
<evidence type="ECO:0000256" key="1">
    <source>
        <dbReference type="SAM" id="MobiDB-lite"/>
    </source>
</evidence>
<dbReference type="Proteomes" id="UP000053593">
    <property type="component" value="Unassembled WGS sequence"/>
</dbReference>
<organism evidence="2 3">
    <name type="scientific">Collybiopsis luxurians FD-317 M1</name>
    <dbReference type="NCBI Taxonomy" id="944289"/>
    <lineage>
        <taxon>Eukaryota</taxon>
        <taxon>Fungi</taxon>
        <taxon>Dikarya</taxon>
        <taxon>Basidiomycota</taxon>
        <taxon>Agaricomycotina</taxon>
        <taxon>Agaricomycetes</taxon>
        <taxon>Agaricomycetidae</taxon>
        <taxon>Agaricales</taxon>
        <taxon>Marasmiineae</taxon>
        <taxon>Omphalotaceae</taxon>
        <taxon>Collybiopsis</taxon>
        <taxon>Collybiopsis luxurians</taxon>
    </lineage>
</organism>
<dbReference type="AlphaFoldDB" id="A0A0D0CLM4"/>
<keyword evidence="3" id="KW-1185">Reference proteome</keyword>
<evidence type="ECO:0000313" key="2">
    <source>
        <dbReference type="EMBL" id="KIK59462.1"/>
    </source>
</evidence>
<feature type="compositionally biased region" description="Basic and acidic residues" evidence="1">
    <location>
        <begin position="30"/>
        <end position="41"/>
    </location>
</feature>
<name>A0A0D0CLM4_9AGAR</name>
<dbReference type="HOGENOM" id="CLU_761125_0_0_1"/>
<accession>A0A0D0CLM4</accession>
<reference evidence="2 3" key="1">
    <citation type="submission" date="2014-04" db="EMBL/GenBank/DDBJ databases">
        <title>Evolutionary Origins and Diversification of the Mycorrhizal Mutualists.</title>
        <authorList>
            <consortium name="DOE Joint Genome Institute"/>
            <consortium name="Mycorrhizal Genomics Consortium"/>
            <person name="Kohler A."/>
            <person name="Kuo A."/>
            <person name="Nagy L.G."/>
            <person name="Floudas D."/>
            <person name="Copeland A."/>
            <person name="Barry K.W."/>
            <person name="Cichocki N."/>
            <person name="Veneault-Fourrey C."/>
            <person name="LaButti K."/>
            <person name="Lindquist E.A."/>
            <person name="Lipzen A."/>
            <person name="Lundell T."/>
            <person name="Morin E."/>
            <person name="Murat C."/>
            <person name="Riley R."/>
            <person name="Ohm R."/>
            <person name="Sun H."/>
            <person name="Tunlid A."/>
            <person name="Henrissat B."/>
            <person name="Grigoriev I.V."/>
            <person name="Hibbett D.S."/>
            <person name="Martin F."/>
        </authorList>
    </citation>
    <scope>NUCLEOTIDE SEQUENCE [LARGE SCALE GENOMIC DNA]</scope>
    <source>
        <strain evidence="2 3">FD-317 M1</strain>
    </source>
</reference>
<proteinExistence type="predicted"/>
<protein>
    <submittedName>
        <fullName evidence="2">Uncharacterized protein</fullName>
    </submittedName>
</protein>
<feature type="region of interest" description="Disordered" evidence="1">
    <location>
        <begin position="1"/>
        <end position="41"/>
    </location>
</feature>
<sequence>MPPKCKADSEDAGSNMKKSKPSAPRLKKSQRGEWESHWSKEKPGGEWAQKCIERWCLLPPYDAEFTEKHWKNYYQERSALDAVNTMSSEASKPIVSEELGQDTFAILRRVSANVANILYGAVCDDKDERNAIARTIRGSLYHTNLWGNDEEGGGNNPRAVKAKTRIYSPFGLSPSLDMVYDYHYRTYKRVERSSILYVHARSMGGCNVKEPLKNVAVTRDKNGRQKPEYGTIKVINMVDGAKATGTTAKNLEELEEGLFGGCGWLSPLKVFQLVAHAGTVGHYHEALRASLLNKGGLSKFKLFKDETDGKEMGTAEAKALTDIEAKLGNDGEICIPQRLLLLAKGNEQK</sequence>
<evidence type="ECO:0000313" key="3">
    <source>
        <dbReference type="Proteomes" id="UP000053593"/>
    </source>
</evidence>
<dbReference type="OrthoDB" id="3206072at2759"/>
<feature type="compositionally biased region" description="Basic residues" evidence="1">
    <location>
        <begin position="17"/>
        <end position="29"/>
    </location>
</feature>